<dbReference type="Gene3D" id="2.70.98.10">
    <property type="match status" value="1"/>
</dbReference>
<dbReference type="InterPro" id="IPR014718">
    <property type="entry name" value="GH-type_carb-bd"/>
</dbReference>
<protein>
    <submittedName>
        <fullName evidence="1">Epimerase</fullName>
    </submittedName>
</protein>
<sequence>MAMTNFIEETTYLGAPAIRAGNQHMEFILVPEWGSNVISIVHKETDMHLLREPESEKQFHDNPILYGTPILFPPNRICDGTFDYKGQTYHFEINEKDKHNHIHGFLYKEKWEVTTSKIAGNQVILETEIDISQHPHIYKQFPRHAVIRMSYILEETTLRQHAVITNKGEEAFPWGLGYHTSFIFPEDSSAFSLTADQKWELDERFLPTGQVEDIADKEQLHAGISLKNKALDDVFLSSDSSGRENQAVIYHQNPSVKVVYRGDEHIKHWVVYNADGTQGFVSVEPYTWVTNAPNLKLPPSLTGLRELKPGEQATVKTEISVII</sequence>
<proteinExistence type="predicted"/>
<dbReference type="CDD" id="cd01081">
    <property type="entry name" value="Aldose_epim"/>
    <property type="match status" value="1"/>
</dbReference>
<dbReference type="EMBL" id="CP002207">
    <property type="protein sequence ID" value="ADP32397.1"/>
    <property type="molecule type" value="Genomic_DNA"/>
</dbReference>
<keyword evidence="2" id="KW-1185">Reference proteome</keyword>
<evidence type="ECO:0000313" key="2">
    <source>
        <dbReference type="Proteomes" id="UP000006867"/>
    </source>
</evidence>
<reference evidence="1 2" key="1">
    <citation type="journal article" date="2011" name="Front. Microbiol.">
        <title>Genomic signatures of strain selection and enhancement in Bacillus atrophaeus var. globigii, a historical biowarfare simulant.</title>
        <authorList>
            <person name="Gibbons H.S."/>
            <person name="Broomall S.M."/>
            <person name="McNew L.A."/>
            <person name="Daligault H."/>
            <person name="Chapman C."/>
            <person name="Bruce D."/>
            <person name="Karavis M."/>
            <person name="Krepps M."/>
            <person name="McGregor P.A."/>
            <person name="Hong C."/>
            <person name="Park K.H."/>
            <person name="Akmal A."/>
            <person name="Feldman A."/>
            <person name="Lin J.S."/>
            <person name="Chang W.E."/>
            <person name="Higgs B.W."/>
            <person name="Demirev P."/>
            <person name="Lindquist J."/>
            <person name="Liem A."/>
            <person name="Fochler E."/>
            <person name="Read T.D."/>
            <person name="Tapia R."/>
            <person name="Johnson S."/>
            <person name="Bishop-Lilly K.A."/>
            <person name="Detter C."/>
            <person name="Han C."/>
            <person name="Sozhamannan S."/>
            <person name="Rosenzweig C.N."/>
            <person name="Skowronski E.W."/>
        </authorList>
    </citation>
    <scope>NUCLEOTIDE SEQUENCE [LARGE SCALE GENOMIC DNA]</scope>
    <source>
        <strain evidence="1 2">1942</strain>
    </source>
</reference>
<dbReference type="Proteomes" id="UP000006867">
    <property type="component" value="Chromosome"/>
</dbReference>
<dbReference type="PANTHER" id="PTHR10091">
    <property type="entry name" value="ALDOSE-1-EPIMERASE"/>
    <property type="match status" value="1"/>
</dbReference>
<accession>A0ABN3ZCH7</accession>
<dbReference type="PANTHER" id="PTHR10091:SF0">
    <property type="entry name" value="GALACTOSE MUTAROTASE"/>
    <property type="match status" value="1"/>
</dbReference>
<gene>
    <name evidence="1" type="ordered locus">BATR1942_07235</name>
</gene>
<name>A0ABN3ZCH7_BACA1</name>
<dbReference type="SUPFAM" id="SSF74650">
    <property type="entry name" value="Galactose mutarotase-like"/>
    <property type="match status" value="1"/>
</dbReference>
<dbReference type="InterPro" id="IPR011013">
    <property type="entry name" value="Gal_mutarotase_sf_dom"/>
</dbReference>
<organism evidence="1 2">
    <name type="scientific">Bacillus atrophaeus (strain 1942)</name>
    <dbReference type="NCBI Taxonomy" id="720555"/>
    <lineage>
        <taxon>Bacteria</taxon>
        <taxon>Bacillati</taxon>
        <taxon>Bacillota</taxon>
        <taxon>Bacilli</taxon>
        <taxon>Bacillales</taxon>
        <taxon>Bacillaceae</taxon>
        <taxon>Bacillus</taxon>
    </lineage>
</organism>
<dbReference type="Pfam" id="PF01263">
    <property type="entry name" value="Aldose_epim"/>
    <property type="match status" value="1"/>
</dbReference>
<evidence type="ECO:0000313" key="1">
    <source>
        <dbReference type="EMBL" id="ADP32397.1"/>
    </source>
</evidence>
<dbReference type="InterPro" id="IPR008183">
    <property type="entry name" value="Aldose_1/G6P_1-epimerase"/>
</dbReference>